<accession>A0A8J3ABP5</accession>
<dbReference type="InterPro" id="IPR013324">
    <property type="entry name" value="RNA_pol_sigma_r3/r4-like"/>
</dbReference>
<comment type="caution">
    <text evidence="2">The sequence shown here is derived from an EMBL/GenBank/DDBJ whole genome shotgun (WGS) entry which is preliminary data.</text>
</comment>
<dbReference type="RefSeq" id="WP_130649562.1">
    <property type="nucleotide sequence ID" value="NZ_BMHA01000028.1"/>
</dbReference>
<sequence length="135" mass="14874">MSTYRVTATRDGDWWSLVAYDVEGREVASQSRRLDQADAAIREAIALVLDIDGDAFEVDISPDLRRVDVSDDTLEALELRRALAELSDRARRRTPAAVAELRAAGLTVRDVAQLLGVTPSRVSQIEKQDHLANSA</sequence>
<organism evidence="2 3">
    <name type="scientific">Egicoccus halophilus</name>
    <dbReference type="NCBI Taxonomy" id="1670830"/>
    <lineage>
        <taxon>Bacteria</taxon>
        <taxon>Bacillati</taxon>
        <taxon>Actinomycetota</taxon>
        <taxon>Nitriliruptoria</taxon>
        <taxon>Egicoccales</taxon>
        <taxon>Egicoccaceae</taxon>
        <taxon>Egicoccus</taxon>
    </lineage>
</organism>
<dbReference type="Proteomes" id="UP000650511">
    <property type="component" value="Unassembled WGS sequence"/>
</dbReference>
<gene>
    <name evidence="2" type="ORF">GCM10011354_36210</name>
</gene>
<reference evidence="2" key="2">
    <citation type="submission" date="2020-09" db="EMBL/GenBank/DDBJ databases">
        <authorList>
            <person name="Sun Q."/>
            <person name="Zhou Y."/>
        </authorList>
    </citation>
    <scope>NUCLEOTIDE SEQUENCE</scope>
    <source>
        <strain evidence="2">CGMCC 1.14988</strain>
    </source>
</reference>
<evidence type="ECO:0000313" key="2">
    <source>
        <dbReference type="EMBL" id="GGI09869.1"/>
    </source>
</evidence>
<dbReference type="Gene3D" id="1.20.140.160">
    <property type="match status" value="1"/>
</dbReference>
<proteinExistence type="predicted"/>
<dbReference type="OrthoDB" id="5772641at2"/>
<dbReference type="InterPro" id="IPR001387">
    <property type="entry name" value="Cro/C1-type_HTH"/>
</dbReference>
<dbReference type="EMBL" id="BMHA01000028">
    <property type="protein sequence ID" value="GGI09869.1"/>
    <property type="molecule type" value="Genomic_DNA"/>
</dbReference>
<dbReference type="Pfam" id="PF13384">
    <property type="entry name" value="HTH_23"/>
    <property type="match status" value="1"/>
</dbReference>
<dbReference type="PROSITE" id="PS50943">
    <property type="entry name" value="HTH_CROC1"/>
    <property type="match status" value="1"/>
</dbReference>
<protein>
    <recommendedName>
        <fullName evidence="1">HTH cro/C1-type domain-containing protein</fullName>
    </recommendedName>
</protein>
<name>A0A8J3ABP5_9ACTN</name>
<reference evidence="2" key="1">
    <citation type="journal article" date="2014" name="Int. J. Syst. Evol. Microbiol.">
        <title>Complete genome sequence of Corynebacterium casei LMG S-19264T (=DSM 44701T), isolated from a smear-ripened cheese.</title>
        <authorList>
            <consortium name="US DOE Joint Genome Institute (JGI-PGF)"/>
            <person name="Walter F."/>
            <person name="Albersmeier A."/>
            <person name="Kalinowski J."/>
            <person name="Ruckert C."/>
        </authorList>
    </citation>
    <scope>NUCLEOTIDE SEQUENCE</scope>
    <source>
        <strain evidence="2">CGMCC 1.14988</strain>
    </source>
</reference>
<feature type="domain" description="HTH cro/C1-type" evidence="1">
    <location>
        <begin position="103"/>
        <end position="127"/>
    </location>
</feature>
<dbReference type="AlphaFoldDB" id="A0A8J3ABP5"/>
<evidence type="ECO:0000259" key="1">
    <source>
        <dbReference type="PROSITE" id="PS50943"/>
    </source>
</evidence>
<evidence type="ECO:0000313" key="3">
    <source>
        <dbReference type="Proteomes" id="UP000650511"/>
    </source>
</evidence>
<dbReference type="SUPFAM" id="SSF88659">
    <property type="entry name" value="Sigma3 and sigma4 domains of RNA polymerase sigma factors"/>
    <property type="match status" value="1"/>
</dbReference>
<keyword evidence="3" id="KW-1185">Reference proteome</keyword>